<accession>A0AA37XB52</accession>
<reference evidence="1 2" key="1">
    <citation type="journal article" date="2014" name="Int. J. Syst. Evol. Microbiol.">
        <title>Complete genome sequence of Corynebacterium casei LMG S-19264T (=DSM 44701T), isolated from a smear-ripened cheese.</title>
        <authorList>
            <consortium name="US DOE Joint Genome Institute (JGI-PGF)"/>
            <person name="Walter F."/>
            <person name="Albersmeier A."/>
            <person name="Kalinowski J."/>
            <person name="Ruckert C."/>
        </authorList>
    </citation>
    <scope>NUCLEOTIDE SEQUENCE [LARGE SCALE GENOMIC DNA]</scope>
    <source>
        <strain evidence="1 2">NBRC 112289</strain>
    </source>
</reference>
<dbReference type="Proteomes" id="UP001157160">
    <property type="component" value="Unassembled WGS sequence"/>
</dbReference>
<keyword evidence="2" id="KW-1185">Reference proteome</keyword>
<comment type="caution">
    <text evidence="1">The sequence shown here is derived from an EMBL/GenBank/DDBJ whole genome shotgun (WGS) entry which is preliminary data.</text>
</comment>
<organism evidence="1 2">
    <name type="scientific">Arenivirga flava</name>
    <dbReference type="NCBI Taxonomy" id="1930060"/>
    <lineage>
        <taxon>Bacteria</taxon>
        <taxon>Bacillati</taxon>
        <taxon>Actinomycetota</taxon>
        <taxon>Actinomycetes</taxon>
        <taxon>Micrococcales</taxon>
        <taxon>Microbacteriaceae</taxon>
        <taxon>Arenivirga</taxon>
    </lineage>
</organism>
<name>A0AA37XB52_9MICO</name>
<sequence length="122" mass="13224">MNEAADPVAVLREIAAALRTGAILTLSLPPTVARAWSEAEVPFADFALVETDQQWIGAVSKRRPSRIRLVDPVYAKSIAWALGSPAIHLAVGPAPHPRAALLPYLREQSLSITNHRFGTPLR</sequence>
<evidence type="ECO:0000313" key="1">
    <source>
        <dbReference type="EMBL" id="GMA28333.1"/>
    </source>
</evidence>
<evidence type="ECO:0000313" key="2">
    <source>
        <dbReference type="Proteomes" id="UP001157160"/>
    </source>
</evidence>
<dbReference type="EMBL" id="BSUL01000001">
    <property type="protein sequence ID" value="GMA28333.1"/>
    <property type="molecule type" value="Genomic_DNA"/>
</dbReference>
<proteinExistence type="predicted"/>
<dbReference type="AlphaFoldDB" id="A0AA37XB52"/>
<gene>
    <name evidence="1" type="ORF">GCM10025874_15860</name>
</gene>
<protein>
    <submittedName>
        <fullName evidence="1">Uncharacterized protein</fullName>
    </submittedName>
</protein>